<evidence type="ECO:0000256" key="2">
    <source>
        <dbReference type="ARBA" id="ARBA00012224"/>
    </source>
</evidence>
<comment type="cofactor">
    <cofactor evidence="1">
        <name>pyridoxal 5'-phosphate</name>
        <dbReference type="ChEBI" id="CHEBI:597326"/>
    </cofactor>
</comment>
<comment type="caution">
    <text evidence="7">The sequence shown here is derived from an EMBL/GenBank/DDBJ whole genome shotgun (WGS) entry which is preliminary data.</text>
</comment>
<dbReference type="InterPro" id="IPR015422">
    <property type="entry name" value="PyrdxlP-dep_Trfase_small"/>
</dbReference>
<keyword evidence="4" id="KW-0456">Lyase</keyword>
<accession>A0A1R1RSF2</accession>
<dbReference type="PANTHER" id="PTHR43525">
    <property type="entry name" value="PROTEIN MALY"/>
    <property type="match status" value="1"/>
</dbReference>
<accession>A0A1R1QE42</accession>
<dbReference type="AlphaFoldDB" id="A0A1R1QE42"/>
<dbReference type="InterPro" id="IPR027619">
    <property type="entry name" value="C-S_lyase_PatB-like"/>
</dbReference>
<dbReference type="PANTHER" id="PTHR43525:SF1">
    <property type="entry name" value="PROTEIN MALY"/>
    <property type="match status" value="1"/>
</dbReference>
<dbReference type="CDD" id="cd00609">
    <property type="entry name" value="AAT_like"/>
    <property type="match status" value="1"/>
</dbReference>
<dbReference type="Gene3D" id="3.90.1150.10">
    <property type="entry name" value="Aspartate Aminotransferase, domain 1"/>
    <property type="match status" value="1"/>
</dbReference>
<dbReference type="Pfam" id="PF00155">
    <property type="entry name" value="Aminotran_1_2"/>
    <property type="match status" value="1"/>
</dbReference>
<keyword evidence="8" id="KW-1185">Reference proteome</keyword>
<comment type="similarity">
    <text evidence="5">Belongs to the class-II pyridoxal-phosphate-dependent aminotransferase family. MalY/PatB cystathionine beta-lyase subfamily.</text>
</comment>
<protein>
    <recommendedName>
        <fullName evidence="2">cysteine-S-conjugate beta-lyase</fullName>
        <ecNumber evidence="2">4.4.1.13</ecNumber>
    </recommendedName>
</protein>
<dbReference type="RefSeq" id="WP_076762157.1">
    <property type="nucleotide sequence ID" value="NZ_JARMMH010000011.1"/>
</dbReference>
<evidence type="ECO:0000256" key="5">
    <source>
        <dbReference type="ARBA" id="ARBA00037974"/>
    </source>
</evidence>
<dbReference type="NCBIfam" id="TIGR04350">
    <property type="entry name" value="C_S_lyase_PatB"/>
    <property type="match status" value="1"/>
</dbReference>
<evidence type="ECO:0000259" key="6">
    <source>
        <dbReference type="Pfam" id="PF00155"/>
    </source>
</evidence>
<organism evidence="7 8">
    <name type="scientific">Bacillus swezeyi</name>
    <dbReference type="NCBI Taxonomy" id="1925020"/>
    <lineage>
        <taxon>Bacteria</taxon>
        <taxon>Bacillati</taxon>
        <taxon>Bacillota</taxon>
        <taxon>Bacilli</taxon>
        <taxon>Bacillales</taxon>
        <taxon>Bacillaceae</taxon>
        <taxon>Bacillus</taxon>
    </lineage>
</organism>
<dbReference type="InterPro" id="IPR015424">
    <property type="entry name" value="PyrdxlP-dep_Trfase"/>
</dbReference>
<evidence type="ECO:0000256" key="4">
    <source>
        <dbReference type="ARBA" id="ARBA00023239"/>
    </source>
</evidence>
<name>A0A1R1QE42_9BACI</name>
<dbReference type="GO" id="GO:0047804">
    <property type="term" value="F:cysteine-S-conjugate beta-lyase activity"/>
    <property type="evidence" value="ECO:0007669"/>
    <property type="project" value="UniProtKB-EC"/>
</dbReference>
<evidence type="ECO:0000256" key="1">
    <source>
        <dbReference type="ARBA" id="ARBA00001933"/>
    </source>
</evidence>
<dbReference type="InterPro" id="IPR015421">
    <property type="entry name" value="PyrdxlP-dep_Trfase_major"/>
</dbReference>
<dbReference type="EC" id="4.4.1.13" evidence="2"/>
<dbReference type="GO" id="GO:0030170">
    <property type="term" value="F:pyridoxal phosphate binding"/>
    <property type="evidence" value="ECO:0007669"/>
    <property type="project" value="InterPro"/>
</dbReference>
<keyword evidence="3" id="KW-0663">Pyridoxal phosphate</keyword>
<gene>
    <name evidence="7" type="ORF">BW143_16605</name>
</gene>
<sequence length="387" mass="43332">MDFNTKHNRLGTQSVKWDLTQELFGVNDALPMWVADMDFRAPQAVIDALQQRLEHGVFGYTSANAKTKEAVVSWLSRRHGWESEPSSIIFSPGIVTALGTAVQAFTEPGDKVIVQPPVYPPFFDMVTKNGRTVLHNPLIEKDGRYEMDFRDLEKKLSEPDVKLFILCNPHNPSGRSWTREELTKLGELCLDHGITVVSDEIHSDLMLNGRKHTPFASISPEFAELSITCIAPSKTFNLAGLQASAILIPDQAKRTAFTQVMQRQGLHSLNTFAVAAIEAAYSKGEPWLDHLIPYIEHNMEEVRRFLEKELPDVQMMKPDASYLAWLDCRTLGLSDQEIKRKLIHKGKLILESGPKYGPGGEGFVRMNVGCSLSVVKDGLIRLKTAFS</sequence>
<dbReference type="InterPro" id="IPR051798">
    <property type="entry name" value="Class-II_PLP-Dep_Aminotrans"/>
</dbReference>
<dbReference type="SUPFAM" id="SSF53383">
    <property type="entry name" value="PLP-dependent transferases"/>
    <property type="match status" value="1"/>
</dbReference>
<dbReference type="Proteomes" id="UP000187367">
    <property type="component" value="Unassembled WGS sequence"/>
</dbReference>
<dbReference type="EMBL" id="MTJL01000034">
    <property type="protein sequence ID" value="OMI01753.1"/>
    <property type="molecule type" value="Genomic_DNA"/>
</dbReference>
<evidence type="ECO:0000313" key="8">
    <source>
        <dbReference type="Proteomes" id="UP000187367"/>
    </source>
</evidence>
<dbReference type="OrthoDB" id="9802872at2"/>
<reference evidence="7 8" key="1">
    <citation type="submission" date="2017-01" db="EMBL/GenBank/DDBJ databases">
        <title>Bacillus phylogenomics.</title>
        <authorList>
            <person name="Dunlap C."/>
        </authorList>
    </citation>
    <scope>NUCLEOTIDE SEQUENCE [LARGE SCALE GENOMIC DNA]</scope>
    <source>
        <strain evidence="7 8">NRRL B-41282</strain>
    </source>
</reference>
<dbReference type="Gene3D" id="3.40.640.10">
    <property type="entry name" value="Type I PLP-dependent aspartate aminotransferase-like (Major domain)"/>
    <property type="match status" value="1"/>
</dbReference>
<evidence type="ECO:0000313" key="7">
    <source>
        <dbReference type="EMBL" id="OMI01753.1"/>
    </source>
</evidence>
<proteinExistence type="inferred from homology"/>
<evidence type="ECO:0000256" key="3">
    <source>
        <dbReference type="ARBA" id="ARBA00022898"/>
    </source>
</evidence>
<feature type="domain" description="Aminotransferase class I/classII large" evidence="6">
    <location>
        <begin position="36"/>
        <end position="375"/>
    </location>
</feature>
<dbReference type="InterPro" id="IPR004839">
    <property type="entry name" value="Aminotransferase_I/II_large"/>
</dbReference>